<dbReference type="InterPro" id="IPR022929">
    <property type="entry name" value="Put_MntP"/>
</dbReference>
<evidence type="ECO:0000256" key="3">
    <source>
        <dbReference type="ARBA" id="ARBA00022692"/>
    </source>
</evidence>
<evidence type="ECO:0000313" key="9">
    <source>
        <dbReference type="EMBL" id="XCM37908.1"/>
    </source>
</evidence>
<sequence>MDLVSSILIAFGLSADAFAVSVSSGMTLKGVRIEDAVRIATFFGGFQAFMPVVGWWAGMGFRDAIATFDHWIAFGLLAFIGGKMIYEALHPDTDEDNVRDTRNLYTLLLLAIATSIDALAVGLGFSLLSISISLPVILIGVITFMMSFCGVFLGKKFGELFSSQVEIIGGCILILIGTKILFEHL</sequence>
<comment type="subcellular location">
    <subcellularLocation>
        <location evidence="8">Cell membrane</location>
        <topology evidence="8">Multi-pass membrane protein</topology>
    </subcellularLocation>
</comment>
<comment type="similarity">
    <text evidence="8">Belongs to the MntP (TC 9.B.29) family.</text>
</comment>
<keyword evidence="3 8" id="KW-0812">Transmembrane</keyword>
<evidence type="ECO:0000256" key="5">
    <source>
        <dbReference type="ARBA" id="ARBA00023065"/>
    </source>
</evidence>
<evidence type="ECO:0000256" key="4">
    <source>
        <dbReference type="ARBA" id="ARBA00022989"/>
    </source>
</evidence>
<proteinExistence type="inferred from homology"/>
<feature type="transmembrane region" description="Helical" evidence="8">
    <location>
        <begin position="35"/>
        <end position="56"/>
    </location>
</feature>
<dbReference type="GO" id="GO:0005384">
    <property type="term" value="F:manganese ion transmembrane transporter activity"/>
    <property type="evidence" value="ECO:0007669"/>
    <property type="project" value="UniProtKB-UniRule"/>
</dbReference>
<keyword evidence="5 8" id="KW-0406">Ion transport</keyword>
<dbReference type="InterPro" id="IPR003810">
    <property type="entry name" value="Mntp/YtaF"/>
</dbReference>
<organism evidence="9">
    <name type="scientific">Planktothricoides raciborskii GIHE-MW2</name>
    <dbReference type="NCBI Taxonomy" id="2792601"/>
    <lineage>
        <taxon>Bacteria</taxon>
        <taxon>Bacillati</taxon>
        <taxon>Cyanobacteriota</taxon>
        <taxon>Cyanophyceae</taxon>
        <taxon>Oscillatoriophycideae</taxon>
        <taxon>Oscillatoriales</taxon>
        <taxon>Oscillatoriaceae</taxon>
        <taxon>Planktothricoides</taxon>
    </lineage>
</organism>
<accession>A0AAU8JIF3</accession>
<keyword evidence="6 8" id="KW-0472">Membrane</keyword>
<evidence type="ECO:0000256" key="1">
    <source>
        <dbReference type="ARBA" id="ARBA00022448"/>
    </source>
</evidence>
<dbReference type="PANTHER" id="PTHR35529:SF1">
    <property type="entry name" value="MANGANESE EFFLUX PUMP MNTP-RELATED"/>
    <property type="match status" value="1"/>
</dbReference>
<dbReference type="PANTHER" id="PTHR35529">
    <property type="entry name" value="MANGANESE EFFLUX PUMP MNTP-RELATED"/>
    <property type="match status" value="1"/>
</dbReference>
<dbReference type="HAMAP" id="MF_01521">
    <property type="entry name" value="MntP_pump"/>
    <property type="match status" value="1"/>
</dbReference>
<evidence type="ECO:0000256" key="7">
    <source>
        <dbReference type="ARBA" id="ARBA00023211"/>
    </source>
</evidence>
<feature type="transmembrane region" description="Helical" evidence="8">
    <location>
        <begin position="135"/>
        <end position="154"/>
    </location>
</feature>
<keyword evidence="2 8" id="KW-1003">Cell membrane</keyword>
<comment type="function">
    <text evidence="8">Probably functions as a manganese efflux pump.</text>
</comment>
<dbReference type="Pfam" id="PF02659">
    <property type="entry name" value="Mntp"/>
    <property type="match status" value="1"/>
</dbReference>
<feature type="transmembrane region" description="Helical" evidence="8">
    <location>
        <begin position="160"/>
        <end position="182"/>
    </location>
</feature>
<keyword evidence="4 8" id="KW-1133">Transmembrane helix</keyword>
<gene>
    <name evidence="8" type="primary">mntP</name>
    <name evidence="9" type="ORF">ABWT76_000716</name>
</gene>
<name>A0AAU8JIF3_9CYAN</name>
<dbReference type="EMBL" id="CP159837">
    <property type="protein sequence ID" value="XCM37908.1"/>
    <property type="molecule type" value="Genomic_DNA"/>
</dbReference>
<keyword evidence="7 8" id="KW-0464">Manganese</keyword>
<evidence type="ECO:0000256" key="6">
    <source>
        <dbReference type="ARBA" id="ARBA00023136"/>
    </source>
</evidence>
<feature type="transmembrane region" description="Helical" evidence="8">
    <location>
        <begin position="68"/>
        <end position="86"/>
    </location>
</feature>
<dbReference type="RefSeq" id="WP_054469252.1">
    <property type="nucleotide sequence ID" value="NZ_CP159837.1"/>
</dbReference>
<evidence type="ECO:0000256" key="8">
    <source>
        <dbReference type="HAMAP-Rule" id="MF_01521"/>
    </source>
</evidence>
<evidence type="ECO:0000256" key="2">
    <source>
        <dbReference type="ARBA" id="ARBA00022475"/>
    </source>
</evidence>
<dbReference type="GO" id="GO:0005886">
    <property type="term" value="C:plasma membrane"/>
    <property type="evidence" value="ECO:0007669"/>
    <property type="project" value="UniProtKB-SubCell"/>
</dbReference>
<reference evidence="9" key="1">
    <citation type="submission" date="2024-07" db="EMBL/GenBank/DDBJ databases">
        <authorList>
            <person name="Kim Y.J."/>
            <person name="Jeong J.Y."/>
        </authorList>
    </citation>
    <scope>NUCLEOTIDE SEQUENCE</scope>
    <source>
        <strain evidence="9">GIHE-MW2</strain>
    </source>
</reference>
<keyword evidence="1 8" id="KW-0813">Transport</keyword>
<dbReference type="AlphaFoldDB" id="A0AAU8JIF3"/>
<protein>
    <recommendedName>
        <fullName evidence="8">Putative manganese efflux pump MntP</fullName>
    </recommendedName>
</protein>
<feature type="transmembrane region" description="Helical" evidence="8">
    <location>
        <begin position="106"/>
        <end position="128"/>
    </location>
</feature>